<dbReference type="PANTHER" id="PTHR30404">
    <property type="entry name" value="N-ACETYLMURAMOYL-L-ALANINE AMIDASE"/>
    <property type="match status" value="1"/>
</dbReference>
<dbReference type="NCBIfam" id="TIGR02883">
    <property type="entry name" value="spore_cwlD"/>
    <property type="match status" value="1"/>
</dbReference>
<evidence type="ECO:0000313" key="5">
    <source>
        <dbReference type="Proteomes" id="UP000183952"/>
    </source>
</evidence>
<sequence>MKKPVYTIILSSVLILISFLCIISFNHRASEAASSNLPENKIILIDAGHGGMDGGATSPTGTMEKHINLSISQFLREELEKTGYKVMMTRESDIGLYSDGTIRQKKNEDLNRRCALKKDTGCNMFISIHLNKFPESKYKGAQVWYSDHEESKELAQSLQTGLRNDLDPENKRQIKAAAGQYKILRINDTMPAVIVECGFLSNPQEEELLKTEEYQKKIAQSLAKSIGEYYNKQSRVKL</sequence>
<dbReference type="SUPFAM" id="SSF53187">
    <property type="entry name" value="Zn-dependent exopeptidases"/>
    <property type="match status" value="1"/>
</dbReference>
<keyword evidence="2" id="KW-0472">Membrane</keyword>
<dbReference type="InterPro" id="IPR002508">
    <property type="entry name" value="MurNAc-LAA_cat"/>
</dbReference>
<keyword evidence="5" id="KW-1185">Reference proteome</keyword>
<gene>
    <name evidence="4" type="ORF">SAMN02745248_01855</name>
</gene>
<accession>A0A1M6PXP5</accession>
<dbReference type="Pfam" id="PF01520">
    <property type="entry name" value="Amidase_3"/>
    <property type="match status" value="1"/>
</dbReference>
<dbReference type="InterPro" id="IPR050695">
    <property type="entry name" value="N-acetylmuramoyl_amidase_3"/>
</dbReference>
<dbReference type="PANTHER" id="PTHR30404:SF0">
    <property type="entry name" value="N-ACETYLMURAMOYL-L-ALANINE AMIDASE AMIC"/>
    <property type="match status" value="1"/>
</dbReference>
<dbReference type="SMART" id="SM00646">
    <property type="entry name" value="Ami_3"/>
    <property type="match status" value="1"/>
</dbReference>
<dbReference type="Gene3D" id="3.40.630.40">
    <property type="entry name" value="Zn-dependent exopeptidases"/>
    <property type="match status" value="1"/>
</dbReference>
<dbReference type="RefSeq" id="WP_072903809.1">
    <property type="nucleotide sequence ID" value="NZ_FRAD01000014.1"/>
</dbReference>
<dbReference type="EMBL" id="FRAD01000014">
    <property type="protein sequence ID" value="SHK12765.1"/>
    <property type="molecule type" value="Genomic_DNA"/>
</dbReference>
<evidence type="ECO:0000256" key="1">
    <source>
        <dbReference type="ARBA" id="ARBA00022801"/>
    </source>
</evidence>
<evidence type="ECO:0000313" key="4">
    <source>
        <dbReference type="EMBL" id="SHK12765.1"/>
    </source>
</evidence>
<dbReference type="CDD" id="cd02696">
    <property type="entry name" value="MurNAc-LAA"/>
    <property type="match status" value="1"/>
</dbReference>
<dbReference type="InterPro" id="IPR014234">
    <property type="entry name" value="Spore_CwlD"/>
</dbReference>
<reference evidence="4 5" key="1">
    <citation type="submission" date="2016-11" db="EMBL/GenBank/DDBJ databases">
        <authorList>
            <person name="Jaros S."/>
            <person name="Januszkiewicz K."/>
            <person name="Wedrychowicz H."/>
        </authorList>
    </citation>
    <scope>NUCLEOTIDE SEQUENCE [LARGE SCALE GENOMIC DNA]</scope>
    <source>
        <strain evidence="4 5">DSM 3090</strain>
    </source>
</reference>
<proteinExistence type="predicted"/>
<keyword evidence="2" id="KW-0812">Transmembrane</keyword>
<dbReference type="GO" id="GO:0008745">
    <property type="term" value="F:N-acetylmuramoyl-L-alanine amidase activity"/>
    <property type="evidence" value="ECO:0007669"/>
    <property type="project" value="InterPro"/>
</dbReference>
<evidence type="ECO:0000256" key="2">
    <source>
        <dbReference type="SAM" id="Phobius"/>
    </source>
</evidence>
<organism evidence="4 5">
    <name type="scientific">Hathewaya proteolytica DSM 3090</name>
    <dbReference type="NCBI Taxonomy" id="1121331"/>
    <lineage>
        <taxon>Bacteria</taxon>
        <taxon>Bacillati</taxon>
        <taxon>Bacillota</taxon>
        <taxon>Clostridia</taxon>
        <taxon>Eubacteriales</taxon>
        <taxon>Clostridiaceae</taxon>
        <taxon>Hathewaya</taxon>
    </lineage>
</organism>
<dbReference type="OrthoDB" id="9806267at2"/>
<protein>
    <submittedName>
        <fullName evidence="4">N-acetylmuramoyl-L-alanine amidase</fullName>
    </submittedName>
</protein>
<feature type="transmembrane region" description="Helical" evidence="2">
    <location>
        <begin position="6"/>
        <end position="25"/>
    </location>
</feature>
<evidence type="ECO:0000259" key="3">
    <source>
        <dbReference type="SMART" id="SM00646"/>
    </source>
</evidence>
<dbReference type="AlphaFoldDB" id="A0A1M6PXP5"/>
<dbReference type="Proteomes" id="UP000183952">
    <property type="component" value="Unassembled WGS sequence"/>
</dbReference>
<keyword evidence="2" id="KW-1133">Transmembrane helix</keyword>
<feature type="domain" description="MurNAc-LAA" evidence="3">
    <location>
        <begin position="115"/>
        <end position="227"/>
    </location>
</feature>
<keyword evidence="1" id="KW-0378">Hydrolase</keyword>
<dbReference type="GO" id="GO:0030288">
    <property type="term" value="C:outer membrane-bounded periplasmic space"/>
    <property type="evidence" value="ECO:0007669"/>
    <property type="project" value="TreeGrafter"/>
</dbReference>
<dbReference type="GO" id="GO:0009253">
    <property type="term" value="P:peptidoglycan catabolic process"/>
    <property type="evidence" value="ECO:0007669"/>
    <property type="project" value="InterPro"/>
</dbReference>
<dbReference type="STRING" id="1121331.SAMN02745248_01855"/>
<name>A0A1M6PXP5_9CLOT</name>